<evidence type="ECO:0000313" key="2">
    <source>
        <dbReference type="EMBL" id="KLU99123.1"/>
    </source>
</evidence>
<dbReference type="RefSeq" id="WP_047876042.1">
    <property type="nucleotide sequence ID" value="NZ_BMYC01000006.1"/>
</dbReference>
<dbReference type="OrthoDB" id="9806610at2"/>
<dbReference type="Proteomes" id="UP000029227">
    <property type="component" value="Unassembled WGS sequence"/>
</dbReference>
<sequence>MRYVPDKDDLPVSAFTADAMQERVGLFTHFLHQHAPEEVKIPQRLLEHWVHSDVPKSPLDFIKRLYAAVDIYHQHTITPLAVCRQGCAYCCTNRAVDVTAAEAVYIHTRTAYRLNRKAEPLRRYLPTVSTPCPFLDAHSAQCHIYNVRPLACRLLARLDHYHHCHSASTTQGLLTVDSHPIFHSLTQPLQEISQQLGQANNMACVAEIRQWFTSVPQETQQ</sequence>
<evidence type="ECO:0000313" key="4">
    <source>
        <dbReference type="Proteomes" id="UP000036426"/>
    </source>
</evidence>
<name>A0A090QQ06_9GAMM</name>
<keyword evidence="4" id="KW-1185">Reference proteome</keyword>
<proteinExistence type="predicted"/>
<dbReference type="InterPro" id="IPR005358">
    <property type="entry name" value="Puta_zinc/iron-chelating_dom"/>
</dbReference>
<protein>
    <recommendedName>
        <fullName evidence="5">YkgJ family cysteine cluster protein</fullName>
    </recommendedName>
</protein>
<dbReference type="PATRIC" id="fig|754436.4.peg.4046"/>
<dbReference type="Proteomes" id="UP000036426">
    <property type="component" value="Unassembled WGS sequence"/>
</dbReference>
<dbReference type="AlphaFoldDB" id="A0A090QQ06"/>
<evidence type="ECO:0000313" key="3">
    <source>
        <dbReference type="Proteomes" id="UP000029227"/>
    </source>
</evidence>
<comment type="caution">
    <text evidence="1">The sequence shown here is derived from an EMBL/GenBank/DDBJ whole genome shotgun (WGS) entry which is preliminary data.</text>
</comment>
<organism evidence="1 3">
    <name type="scientific">Photobacterium aphoticum</name>
    <dbReference type="NCBI Taxonomy" id="754436"/>
    <lineage>
        <taxon>Bacteria</taxon>
        <taxon>Pseudomonadati</taxon>
        <taxon>Pseudomonadota</taxon>
        <taxon>Gammaproteobacteria</taxon>
        <taxon>Vibrionales</taxon>
        <taxon>Vibrionaceae</taxon>
        <taxon>Photobacterium</taxon>
    </lineage>
</organism>
<dbReference type="Pfam" id="PF03692">
    <property type="entry name" value="CxxCxxCC"/>
    <property type="match status" value="1"/>
</dbReference>
<dbReference type="EMBL" id="BBMN01000004">
    <property type="protein sequence ID" value="GAL04343.1"/>
    <property type="molecule type" value="Genomic_DNA"/>
</dbReference>
<reference evidence="1 3" key="1">
    <citation type="journal article" date="2014" name="Genome Announc.">
        <title>Draft Genome Sequences of Two Vibrionaceae Species, Vibrio ponticus C121 and Photobacterium aphoticum C119, Isolated as Coral Reef Microbiota.</title>
        <authorList>
            <person name="Al-saari N."/>
            <person name="Meirelles P.M."/>
            <person name="Mino S."/>
            <person name="Suda W."/>
            <person name="Oshima K."/>
            <person name="Hattori M."/>
            <person name="Ohkuma M."/>
            <person name="Thompson F.L."/>
            <person name="Gomez-Gil B."/>
            <person name="Sawabe T."/>
            <person name="Sawabe T."/>
        </authorList>
    </citation>
    <scope>NUCLEOTIDE SEQUENCE [LARGE SCALE GENOMIC DNA]</scope>
    <source>
        <strain evidence="1 3">JCM 19237</strain>
    </source>
</reference>
<dbReference type="eggNOG" id="COG0727">
    <property type="taxonomic scope" value="Bacteria"/>
</dbReference>
<evidence type="ECO:0000313" key="1">
    <source>
        <dbReference type="EMBL" id="GAL04343.1"/>
    </source>
</evidence>
<dbReference type="EMBL" id="LDOV01000037">
    <property type="protein sequence ID" value="KLU99123.1"/>
    <property type="molecule type" value="Genomic_DNA"/>
</dbReference>
<evidence type="ECO:0008006" key="5">
    <source>
        <dbReference type="Google" id="ProtNLM"/>
    </source>
</evidence>
<dbReference type="STRING" id="754436.JCM19237_1015"/>
<gene>
    <name evidence="2" type="ORF">ABT58_19115</name>
    <name evidence="1" type="ORF">JCM19237_1015</name>
</gene>
<accession>A0A090QQ06</accession>
<reference evidence="2 4" key="2">
    <citation type="submission" date="2015-05" db="EMBL/GenBank/DDBJ databases">
        <title>Photobacterium galathea sp. nov.</title>
        <authorList>
            <person name="Machado H."/>
            <person name="Gram L."/>
        </authorList>
    </citation>
    <scope>NUCLEOTIDE SEQUENCE [LARGE SCALE GENOMIC DNA]</scope>
    <source>
        <strain evidence="2 4">DSM 25995</strain>
    </source>
</reference>